<name>S0G0J7_9BACT</name>
<dbReference type="Gene3D" id="3.30.160.250">
    <property type="match status" value="1"/>
</dbReference>
<dbReference type="SUPFAM" id="SSF143100">
    <property type="entry name" value="TTHA1013/TTHA0281-like"/>
    <property type="match status" value="1"/>
</dbReference>
<protein>
    <submittedName>
        <fullName evidence="1">Toxin-antitoxin system, antitoxin component, HicB family</fullName>
    </submittedName>
</protein>
<dbReference type="InterPro" id="IPR035069">
    <property type="entry name" value="TTHA1013/TTHA0281-like"/>
</dbReference>
<comment type="caution">
    <text evidence="1">The sequence shown here is derived from an EMBL/GenBank/DDBJ whole genome shotgun (WGS) entry which is preliminary data.</text>
</comment>
<organism evidence="1 2">
    <name type="scientific">Desulfotignum phosphitoxidans DSM 13687</name>
    <dbReference type="NCBI Taxonomy" id="1286635"/>
    <lineage>
        <taxon>Bacteria</taxon>
        <taxon>Pseudomonadati</taxon>
        <taxon>Thermodesulfobacteriota</taxon>
        <taxon>Desulfobacteria</taxon>
        <taxon>Desulfobacterales</taxon>
        <taxon>Desulfobacteraceae</taxon>
        <taxon>Desulfotignum</taxon>
    </lineage>
</organism>
<gene>
    <name evidence="1" type="ORF">Dpo_13c01100</name>
</gene>
<dbReference type="RefSeq" id="WP_006968406.1">
    <property type="nucleotide sequence ID" value="NZ_APJX01000013.1"/>
</dbReference>
<proteinExistence type="predicted"/>
<dbReference type="OrthoDB" id="9807959at2"/>
<dbReference type="EMBL" id="APJX01000013">
    <property type="protein sequence ID" value="EMS77712.1"/>
    <property type="molecule type" value="Genomic_DNA"/>
</dbReference>
<accession>S0G0J7</accession>
<sequence length="84" mass="9257">MKKMLKIPLLLEPQVEGGWTITSPLIPELITEIDKIEELNTCVNDAVLAVFELYADSGKQLPATIRTENTGSPVLFDSLIMAEV</sequence>
<reference evidence="1 2" key="1">
    <citation type="journal article" date="2013" name="Genome Announc.">
        <title>Draft Genome Sequence of Desulfotignum phosphitoxidans DSM 13687 Strain FiPS-3.</title>
        <authorList>
            <person name="Poehlein A."/>
            <person name="Daniel R."/>
            <person name="Simeonova D.D."/>
        </authorList>
    </citation>
    <scope>NUCLEOTIDE SEQUENCE [LARGE SCALE GENOMIC DNA]</scope>
    <source>
        <strain evidence="1 2">DSM 13687</strain>
    </source>
</reference>
<dbReference type="Proteomes" id="UP000014216">
    <property type="component" value="Unassembled WGS sequence"/>
</dbReference>
<evidence type="ECO:0000313" key="1">
    <source>
        <dbReference type="EMBL" id="EMS77712.1"/>
    </source>
</evidence>
<dbReference type="AlphaFoldDB" id="S0G0J7"/>
<keyword evidence="2" id="KW-1185">Reference proteome</keyword>
<evidence type="ECO:0000313" key="2">
    <source>
        <dbReference type="Proteomes" id="UP000014216"/>
    </source>
</evidence>